<feature type="chain" id="PRO_5038380429" evidence="2">
    <location>
        <begin position="32"/>
        <end position="624"/>
    </location>
</feature>
<evidence type="ECO:0000313" key="6">
    <source>
        <dbReference type="Proteomes" id="UP000293519"/>
    </source>
</evidence>
<feature type="transmembrane region" description="Helical" evidence="1">
    <location>
        <begin position="264"/>
        <end position="288"/>
    </location>
</feature>
<evidence type="ECO:0000256" key="1">
    <source>
        <dbReference type="SAM" id="Phobius"/>
    </source>
</evidence>
<evidence type="ECO:0000313" key="5">
    <source>
        <dbReference type="EMBL" id="RZS53447.1"/>
    </source>
</evidence>
<dbReference type="RefSeq" id="WP_130486180.1">
    <property type="nucleotide sequence ID" value="NZ_SGWW01000006.1"/>
</dbReference>
<keyword evidence="1" id="KW-0472">Membrane</keyword>
<proteinExistence type="predicted"/>
<evidence type="ECO:0000259" key="4">
    <source>
        <dbReference type="Pfam" id="PF20990"/>
    </source>
</evidence>
<accession>A0A4Q7LI57</accession>
<keyword evidence="1" id="KW-0812">Transmembrane</keyword>
<gene>
    <name evidence="5" type="ORF">EV141_2394</name>
</gene>
<reference evidence="5 6" key="1">
    <citation type="journal article" date="2015" name="Stand. Genomic Sci.">
        <title>Genomic Encyclopedia of Bacterial and Archaeal Type Strains, Phase III: the genomes of soil and plant-associated and newly described type strains.</title>
        <authorList>
            <person name="Whitman W.B."/>
            <person name="Woyke T."/>
            <person name="Klenk H.P."/>
            <person name="Zhou Y."/>
            <person name="Lilburn T.G."/>
            <person name="Beck B.J."/>
            <person name="De Vos P."/>
            <person name="Vandamme P."/>
            <person name="Eisen J.A."/>
            <person name="Garrity G."/>
            <person name="Hugenholtz P."/>
            <person name="Kyrpides N.C."/>
        </authorList>
    </citation>
    <scope>NUCLEOTIDE SEQUENCE [LARGE SCALE GENOMIC DNA]</scope>
    <source>
        <strain evidence="5 6">CV2</strain>
    </source>
</reference>
<protein>
    <submittedName>
        <fullName evidence="5">Putative membrane protein DUF2207</fullName>
    </submittedName>
</protein>
<feature type="transmembrane region" description="Helical" evidence="1">
    <location>
        <begin position="424"/>
        <end position="443"/>
    </location>
</feature>
<dbReference type="EMBL" id="SGWW01000006">
    <property type="protein sequence ID" value="RZS53447.1"/>
    <property type="molecule type" value="Genomic_DNA"/>
</dbReference>
<feature type="signal peptide" evidence="2">
    <location>
        <begin position="1"/>
        <end position="31"/>
    </location>
</feature>
<name>A0A4Q7LI57_9MICO</name>
<keyword evidence="2" id="KW-0732">Signal</keyword>
<feature type="domain" description="Predicted membrane protein YciQ-like C-terminal" evidence="4">
    <location>
        <begin position="307"/>
        <end position="550"/>
    </location>
</feature>
<dbReference type="OrthoDB" id="4973253at2"/>
<comment type="caution">
    <text evidence="5">The sequence shown here is derived from an EMBL/GenBank/DDBJ whole genome shotgun (WGS) entry which is preliminary data.</text>
</comment>
<dbReference type="AlphaFoldDB" id="A0A4Q7LI57"/>
<feature type="transmembrane region" description="Helical" evidence="1">
    <location>
        <begin position="455"/>
        <end position="475"/>
    </location>
</feature>
<sequence length="624" mass="65324">MRPRASATAVFARFAAALMGLALVAAPLALAATASAPPAHADTSNFTFDSFDADYTLSRDADGTSRLEVVETIVARFPDFDQYRGIIRAIPTDYDGVPLSPEVTSVTDASGASVPFEAEDAGEFLELALGTDDFVRGVQTYVISYTLENVVRSFENTGSDELYWDVNGTGWDQPFGRVSVTLTLTDDVAAALTGNAACYVGPQGSTEQCPIDAAANPITASATDLGPGETLSLAVGFTAGTFATPEPTEPPLGEPIIPLPLPTWMLGASAAVGLASIAALVAGIVVRIRAPRGAQSRFAIIPQYSEPRGIDILQAAHLVKRPATGIPATLVRLAVRKNIRILAYQATASSAPYTLQYRSDTGADDLDRAVLTALFGADREQGALTPYGEYDAALTSALNGIAAEASRAVTEQGWKRRAPRQGTGAVIAALSWTLFIIAITALIASDEIYGQVSPLLAIAAALGFSGSIITTVLAVRPLQLTERGRELTDHLEGMRLYLTVAEEDRLRALQSPQGAERIDVGDGHQLVKLYEKLLPWAVLWGVEDQWMRELAVRASAAGETPDFFVGPEGFQVALFVTALNGFQKTMTDPATSEWSSSGTGSMIGGSFGGGFAGGGGGGGGGGGR</sequence>
<dbReference type="Pfam" id="PF09972">
    <property type="entry name" value="DUF2207"/>
    <property type="match status" value="1"/>
</dbReference>
<keyword evidence="1" id="KW-1133">Transmembrane helix</keyword>
<keyword evidence="6" id="KW-1185">Reference proteome</keyword>
<dbReference type="Pfam" id="PF20990">
    <property type="entry name" value="DUF2207_C"/>
    <property type="match status" value="1"/>
</dbReference>
<evidence type="ECO:0000259" key="3">
    <source>
        <dbReference type="Pfam" id="PF09972"/>
    </source>
</evidence>
<dbReference type="InterPro" id="IPR018702">
    <property type="entry name" value="DUF2207"/>
</dbReference>
<organism evidence="5 6">
    <name type="scientific">Microcella putealis</name>
    <dbReference type="NCBI Taxonomy" id="337005"/>
    <lineage>
        <taxon>Bacteria</taxon>
        <taxon>Bacillati</taxon>
        <taxon>Actinomycetota</taxon>
        <taxon>Actinomycetes</taxon>
        <taxon>Micrococcales</taxon>
        <taxon>Microbacteriaceae</taxon>
        <taxon>Microcella</taxon>
    </lineage>
</organism>
<evidence type="ECO:0000256" key="2">
    <source>
        <dbReference type="SAM" id="SignalP"/>
    </source>
</evidence>
<feature type="domain" description="DUF2207" evidence="3">
    <location>
        <begin position="50"/>
        <end position="237"/>
    </location>
</feature>
<dbReference type="Proteomes" id="UP000293519">
    <property type="component" value="Unassembled WGS sequence"/>
</dbReference>
<dbReference type="InterPro" id="IPR048389">
    <property type="entry name" value="YciQ-like_C"/>
</dbReference>